<dbReference type="AlphaFoldDB" id="A0AAU7JE89"/>
<proteinExistence type="predicted"/>
<gene>
    <name evidence="3" type="ORF">ABEG18_23905</name>
</gene>
<evidence type="ECO:0000256" key="1">
    <source>
        <dbReference type="SAM" id="MobiDB-lite"/>
    </source>
</evidence>
<keyword evidence="2" id="KW-0812">Transmembrane</keyword>
<dbReference type="RefSeq" id="WP_406855543.1">
    <property type="nucleotide sequence ID" value="NZ_CP157484.1"/>
</dbReference>
<reference evidence="3" key="1">
    <citation type="submission" date="2024-05" db="EMBL/GenBank/DDBJ databases">
        <authorList>
            <person name="Kim S."/>
            <person name="Heo J."/>
            <person name="Choi H."/>
            <person name="Choi Y."/>
            <person name="Kwon S.-W."/>
            <person name="Kim Y."/>
        </authorList>
    </citation>
    <scope>NUCLEOTIDE SEQUENCE</scope>
    <source>
        <strain evidence="3">KACC 23698</strain>
    </source>
</reference>
<organism evidence="3">
    <name type="scientific">Alsobacter sp. KACC 23698</name>
    <dbReference type="NCBI Taxonomy" id="3149229"/>
    <lineage>
        <taxon>Bacteria</taxon>
        <taxon>Pseudomonadati</taxon>
        <taxon>Pseudomonadota</taxon>
        <taxon>Alphaproteobacteria</taxon>
        <taxon>Hyphomicrobiales</taxon>
        <taxon>Alsobacteraceae</taxon>
        <taxon>Alsobacter</taxon>
    </lineage>
</organism>
<keyword evidence="2" id="KW-1133">Transmembrane helix</keyword>
<dbReference type="EMBL" id="CP157484">
    <property type="protein sequence ID" value="XBO38702.1"/>
    <property type="molecule type" value="Genomic_DNA"/>
</dbReference>
<sequence length="81" mass="8940">MNTGRPSDEERQRESREALARTSAESGVLGSSALAQAARHFTAADAPQDDRIEVWGRRIARALALLFVGYLVLELLAFLNR</sequence>
<accession>A0AAU7JE89</accession>
<feature type="transmembrane region" description="Helical" evidence="2">
    <location>
        <begin position="59"/>
        <end position="79"/>
    </location>
</feature>
<keyword evidence="2" id="KW-0472">Membrane</keyword>
<protein>
    <submittedName>
        <fullName evidence="3">Uncharacterized protein</fullName>
    </submittedName>
</protein>
<name>A0AAU7JE89_9HYPH</name>
<feature type="compositionally biased region" description="Basic and acidic residues" evidence="1">
    <location>
        <begin position="1"/>
        <end position="19"/>
    </location>
</feature>
<evidence type="ECO:0000256" key="2">
    <source>
        <dbReference type="SAM" id="Phobius"/>
    </source>
</evidence>
<evidence type="ECO:0000313" key="3">
    <source>
        <dbReference type="EMBL" id="XBO38702.1"/>
    </source>
</evidence>
<feature type="region of interest" description="Disordered" evidence="1">
    <location>
        <begin position="1"/>
        <end position="24"/>
    </location>
</feature>